<sequence length="119" mass="12977">MSEKPHLPRDSTMTATTKAGKEFLKHEKLGDTRLVTQMKKSKKPQMRKGLTITRTIEEAKLLLGNDSPLADANTGRTLRKRSAPAILAKPSHKKSDTPKSRSKKGKTGNGPSGDVDNTV</sequence>
<feature type="region of interest" description="Disordered" evidence="1">
    <location>
        <begin position="1"/>
        <end position="23"/>
    </location>
</feature>
<evidence type="ECO:0000256" key="1">
    <source>
        <dbReference type="SAM" id="MobiDB-lite"/>
    </source>
</evidence>
<name>A0A0X3PTW4_SCHSO</name>
<evidence type="ECO:0000313" key="2">
    <source>
        <dbReference type="EMBL" id="JAP51942.1"/>
    </source>
</evidence>
<accession>A0A0X3PTW4</accession>
<gene>
    <name evidence="2" type="ORF">TR154416</name>
</gene>
<organism evidence="2">
    <name type="scientific">Schistocephalus solidus</name>
    <name type="common">Tapeworm</name>
    <dbReference type="NCBI Taxonomy" id="70667"/>
    <lineage>
        <taxon>Eukaryota</taxon>
        <taxon>Metazoa</taxon>
        <taxon>Spiralia</taxon>
        <taxon>Lophotrochozoa</taxon>
        <taxon>Platyhelminthes</taxon>
        <taxon>Cestoda</taxon>
        <taxon>Eucestoda</taxon>
        <taxon>Diphyllobothriidea</taxon>
        <taxon>Diphyllobothriidae</taxon>
        <taxon>Schistocephalus</taxon>
    </lineage>
</organism>
<reference evidence="2" key="1">
    <citation type="submission" date="2016-01" db="EMBL/GenBank/DDBJ databases">
        <title>Reference transcriptome for the parasite Schistocephalus solidus: insights into the molecular evolution of parasitism.</title>
        <authorList>
            <person name="Hebert F.O."/>
            <person name="Grambauer S."/>
            <person name="Barber I."/>
            <person name="Landry C.R."/>
            <person name="Aubin-Horth N."/>
        </authorList>
    </citation>
    <scope>NUCLEOTIDE SEQUENCE</scope>
</reference>
<dbReference type="AlphaFoldDB" id="A0A0X3PTW4"/>
<feature type="region of interest" description="Disordered" evidence="1">
    <location>
        <begin position="66"/>
        <end position="119"/>
    </location>
</feature>
<dbReference type="EMBL" id="GEEE01011283">
    <property type="protein sequence ID" value="JAP51942.1"/>
    <property type="molecule type" value="Transcribed_RNA"/>
</dbReference>
<proteinExistence type="predicted"/>
<protein>
    <submittedName>
        <fullName evidence="2">Uncharacterized protein</fullName>
    </submittedName>
</protein>